<proteinExistence type="predicted"/>
<reference evidence="1" key="1">
    <citation type="submission" date="2022-07" db="EMBL/GenBank/DDBJ databases">
        <title>Phylogenomic reconstructions and comparative analyses of Kickxellomycotina fungi.</title>
        <authorList>
            <person name="Reynolds N.K."/>
            <person name="Stajich J.E."/>
            <person name="Barry K."/>
            <person name="Grigoriev I.V."/>
            <person name="Crous P."/>
            <person name="Smith M.E."/>
        </authorList>
    </citation>
    <scope>NUCLEOTIDE SEQUENCE</scope>
    <source>
        <strain evidence="1">BCRC 34191</strain>
    </source>
</reference>
<accession>A0ACC1KFD1</accession>
<protein>
    <submittedName>
        <fullName evidence="1">BAR domain-containing protein</fullName>
    </submittedName>
</protein>
<dbReference type="EMBL" id="JANBUK010000682">
    <property type="protein sequence ID" value="KAJ2789064.1"/>
    <property type="molecule type" value="Genomic_DNA"/>
</dbReference>
<sequence length="299" mass="33076">MDSFSKFTQNVSTNWSPFAEKVGKSFTQYKQASLLRLASEKLTSNAEVTELPTDYVALEQRYEAVRHATQSLVRLTRSYTAPPNNFDVQALQQQFTTLTSKIGGKRDAEAVAAAHRKEEDSVPNTFQHAIARASLDVSERVGLEEPLGAALFKFGSIEEKVGNEKIKQDRSIHAKFIEPMAATLESGVALAQNARKEVASARLTLDAAKAAFKSAKPTHVDAARRDVEAAEDHFVTVVEEAMRLMRSIVESPAPLRHLSDFVAAQLAFHKEAAALLEDLAPEIEEIQVTQEALYRHENK</sequence>
<evidence type="ECO:0000313" key="1">
    <source>
        <dbReference type="EMBL" id="KAJ2789064.1"/>
    </source>
</evidence>
<comment type="caution">
    <text evidence="1">The sequence shown here is derived from an EMBL/GenBank/DDBJ whole genome shotgun (WGS) entry which is preliminary data.</text>
</comment>
<gene>
    <name evidence="1" type="primary">GVP36</name>
    <name evidence="1" type="ORF">GGI18_002614</name>
</gene>
<organism evidence="1 2">
    <name type="scientific">Coemansia linderi</name>
    <dbReference type="NCBI Taxonomy" id="2663919"/>
    <lineage>
        <taxon>Eukaryota</taxon>
        <taxon>Fungi</taxon>
        <taxon>Fungi incertae sedis</taxon>
        <taxon>Zoopagomycota</taxon>
        <taxon>Kickxellomycotina</taxon>
        <taxon>Kickxellomycetes</taxon>
        <taxon>Kickxellales</taxon>
        <taxon>Kickxellaceae</taxon>
        <taxon>Coemansia</taxon>
    </lineage>
</organism>
<keyword evidence="2" id="KW-1185">Reference proteome</keyword>
<name>A0ACC1KFD1_9FUNG</name>
<evidence type="ECO:0000313" key="2">
    <source>
        <dbReference type="Proteomes" id="UP001140066"/>
    </source>
</evidence>
<dbReference type="Proteomes" id="UP001140066">
    <property type="component" value="Unassembled WGS sequence"/>
</dbReference>